<sequence>LVPPYTSILPLRAPVSPSSTRLVLILCPPTPLFPPQLYRVTFPSPSLKTASPLHVTQALSLPMRLSWPPTTTPGGLSILQPSPRVLSPSPPHASCELTRALIFFTTQVSVTTLFS</sequence>
<feature type="non-terminal residue" evidence="1">
    <location>
        <position position="1"/>
    </location>
</feature>
<dbReference type="AlphaFoldDB" id="Q7XYZ5"/>
<dbReference type="EMBL" id="AY124020">
    <property type="protein sequence ID" value="AAN39002.1"/>
    <property type="molecule type" value="mRNA"/>
</dbReference>
<protein>
    <submittedName>
        <fullName evidence="1">Mucin</fullName>
    </submittedName>
</protein>
<organism evidence="1">
    <name type="scientific">Griffithsia japonica</name>
    <name type="common">Red alga</name>
    <dbReference type="NCBI Taxonomy" id="83288"/>
    <lineage>
        <taxon>Eukaryota</taxon>
        <taxon>Rhodophyta</taxon>
        <taxon>Florideophyceae</taxon>
        <taxon>Rhodymeniophycidae</taxon>
        <taxon>Ceramiales</taxon>
        <taxon>Ceramiaceae</taxon>
        <taxon>Griffithsia</taxon>
    </lineage>
</organism>
<reference evidence="1" key="1">
    <citation type="submission" date="2002-06" db="EMBL/GenBank/DDBJ databases">
        <authorList>
            <person name="Liu C.L."/>
            <person name="Lee Y.K."/>
            <person name="Lee H.K."/>
        </authorList>
    </citation>
    <scope>NUCLEOTIDE SEQUENCE</scope>
</reference>
<evidence type="ECO:0000313" key="1">
    <source>
        <dbReference type="EMBL" id="AAN39002.1"/>
    </source>
</evidence>
<name>Q7XYZ5_GRIJA</name>
<accession>Q7XYZ5</accession>
<proteinExistence type="evidence at transcript level"/>